<gene>
    <name evidence="2" type="ORF">V6N12_062678</name>
</gene>
<reference evidence="2 3" key="1">
    <citation type="journal article" date="2024" name="G3 (Bethesda)">
        <title>Genome assembly of Hibiscus sabdariffa L. provides insights into metabolisms of medicinal natural products.</title>
        <authorList>
            <person name="Kim T."/>
        </authorList>
    </citation>
    <scope>NUCLEOTIDE SEQUENCE [LARGE SCALE GENOMIC DNA]</scope>
    <source>
        <strain evidence="2">TK-2024</strain>
        <tissue evidence="2">Old leaves</tissue>
    </source>
</reference>
<name>A0ABR2F9K7_9ROSI</name>
<accession>A0ABR2F9K7</accession>
<evidence type="ECO:0000313" key="3">
    <source>
        <dbReference type="Proteomes" id="UP001472677"/>
    </source>
</evidence>
<dbReference type="EMBL" id="JBBPBM010000007">
    <property type="protein sequence ID" value="KAK8575001.1"/>
    <property type="molecule type" value="Genomic_DNA"/>
</dbReference>
<comment type="caution">
    <text evidence="2">The sequence shown here is derived from an EMBL/GenBank/DDBJ whole genome shotgun (WGS) entry which is preliminary data.</text>
</comment>
<dbReference type="Proteomes" id="UP001472677">
    <property type="component" value="Unassembled WGS sequence"/>
</dbReference>
<keyword evidence="3" id="KW-1185">Reference proteome</keyword>
<organism evidence="2 3">
    <name type="scientific">Hibiscus sabdariffa</name>
    <name type="common">roselle</name>
    <dbReference type="NCBI Taxonomy" id="183260"/>
    <lineage>
        <taxon>Eukaryota</taxon>
        <taxon>Viridiplantae</taxon>
        <taxon>Streptophyta</taxon>
        <taxon>Embryophyta</taxon>
        <taxon>Tracheophyta</taxon>
        <taxon>Spermatophyta</taxon>
        <taxon>Magnoliopsida</taxon>
        <taxon>eudicotyledons</taxon>
        <taxon>Gunneridae</taxon>
        <taxon>Pentapetalae</taxon>
        <taxon>rosids</taxon>
        <taxon>malvids</taxon>
        <taxon>Malvales</taxon>
        <taxon>Malvaceae</taxon>
        <taxon>Malvoideae</taxon>
        <taxon>Hibiscus</taxon>
    </lineage>
</organism>
<evidence type="ECO:0000256" key="1">
    <source>
        <dbReference type="SAM" id="MobiDB-lite"/>
    </source>
</evidence>
<sequence length="81" mass="8667">MLQHVINDDTTVIQPSSTQVPSVSQESDVSLHELNSDFVLDVKGNDHIHGPNSDNSAHISEEGNSGLNHGHVSNFGDIPVV</sequence>
<proteinExistence type="predicted"/>
<feature type="compositionally biased region" description="Low complexity" evidence="1">
    <location>
        <begin position="12"/>
        <end position="26"/>
    </location>
</feature>
<feature type="region of interest" description="Disordered" evidence="1">
    <location>
        <begin position="1"/>
        <end position="26"/>
    </location>
</feature>
<feature type="region of interest" description="Disordered" evidence="1">
    <location>
        <begin position="44"/>
        <end position="81"/>
    </location>
</feature>
<feature type="compositionally biased region" description="Polar residues" evidence="1">
    <location>
        <begin position="52"/>
        <end position="67"/>
    </location>
</feature>
<evidence type="ECO:0000313" key="2">
    <source>
        <dbReference type="EMBL" id="KAK8575001.1"/>
    </source>
</evidence>
<protein>
    <submittedName>
        <fullName evidence="2">Uncharacterized protein</fullName>
    </submittedName>
</protein>